<feature type="region of interest" description="Disordered" evidence="1">
    <location>
        <begin position="1"/>
        <end position="21"/>
    </location>
</feature>
<name>A0A2G9UVR0_TELCI</name>
<protein>
    <submittedName>
        <fullName evidence="2">Uncharacterized protein</fullName>
    </submittedName>
</protein>
<dbReference type="OrthoDB" id="4405280at2759"/>
<evidence type="ECO:0000313" key="2">
    <source>
        <dbReference type="EMBL" id="PIO74243.1"/>
    </source>
</evidence>
<reference evidence="2 3" key="1">
    <citation type="submission" date="2015-09" db="EMBL/GenBank/DDBJ databases">
        <title>Draft genome of the parasitic nematode Teladorsagia circumcincta isolate WARC Sus (inbred).</title>
        <authorList>
            <person name="Mitreva M."/>
        </authorList>
    </citation>
    <scope>NUCLEOTIDE SEQUENCE [LARGE SCALE GENOMIC DNA]</scope>
    <source>
        <strain evidence="2 3">S</strain>
    </source>
</reference>
<organism evidence="2 3">
    <name type="scientific">Teladorsagia circumcincta</name>
    <name type="common">Brown stomach worm</name>
    <name type="synonym">Ostertagia circumcincta</name>
    <dbReference type="NCBI Taxonomy" id="45464"/>
    <lineage>
        <taxon>Eukaryota</taxon>
        <taxon>Metazoa</taxon>
        <taxon>Ecdysozoa</taxon>
        <taxon>Nematoda</taxon>
        <taxon>Chromadorea</taxon>
        <taxon>Rhabditida</taxon>
        <taxon>Rhabditina</taxon>
        <taxon>Rhabditomorpha</taxon>
        <taxon>Strongyloidea</taxon>
        <taxon>Trichostrongylidae</taxon>
        <taxon>Teladorsagia</taxon>
    </lineage>
</organism>
<accession>A0A2G9UVR0</accession>
<dbReference type="AlphaFoldDB" id="A0A2G9UVR0"/>
<evidence type="ECO:0000313" key="3">
    <source>
        <dbReference type="Proteomes" id="UP000230423"/>
    </source>
</evidence>
<keyword evidence="3" id="KW-1185">Reference proteome</keyword>
<dbReference type="EMBL" id="KZ345311">
    <property type="protein sequence ID" value="PIO74243.1"/>
    <property type="molecule type" value="Genomic_DNA"/>
</dbReference>
<proteinExistence type="predicted"/>
<evidence type="ECO:0000256" key="1">
    <source>
        <dbReference type="SAM" id="MobiDB-lite"/>
    </source>
</evidence>
<gene>
    <name evidence="2" type="ORF">TELCIR_03748</name>
</gene>
<sequence>MVRSLELPSKTVYMPTSEPESDHFLTPLTIDDCEHRVCQLGEACEGGQCARVAGRFCTWAPRDCGQAFTCKENICVDLLTPAATAQPQQDNRLPNL</sequence>
<dbReference type="Proteomes" id="UP000230423">
    <property type="component" value="Unassembled WGS sequence"/>
</dbReference>